<dbReference type="PANTHER" id="PTHR10044:SF139">
    <property type="entry name" value="DEATH-ASSOCIATED INHIBITOR OF APOPTOSIS 2"/>
    <property type="match status" value="1"/>
</dbReference>
<dbReference type="CDD" id="cd00022">
    <property type="entry name" value="BIR"/>
    <property type="match status" value="1"/>
</dbReference>
<dbReference type="InterPro" id="IPR001370">
    <property type="entry name" value="BIR_rpt"/>
</dbReference>
<dbReference type="SUPFAM" id="SSF52200">
    <property type="entry name" value="Toll/Interleukin receptor TIR domain"/>
    <property type="match status" value="1"/>
</dbReference>
<dbReference type="Pfam" id="PF00653">
    <property type="entry name" value="BIR"/>
    <property type="match status" value="1"/>
</dbReference>
<sequence>MEHFHLLPFQKNYHIFMFNDRKSELDRLWISDVIKNLQYYGYKGGCISDDFDIEISVFKNIQRKVKQSIITAFVISENSLKSKSFTNYMEIAVMLITESDEENSMVPILLNDSEMPICLHNYHPLIVTNRREDWWPKLLRVLETHACSSSSGESDEDIRNLIEVCKKTLATKSIKKQKKFRQLCRQSGISQFTSQMGTRTMHVSLLKGCGVEIVEQCLILKWDRFENIMIENRDTLVSIVHFNQTCTLREVVINLTEEGHDKLIKGCPIWQSNLTTFIEKSLNYDFVTGTDDRMTYNVKFEGHTNYALLHSVNNIVRNLYLENFKARCALLNTTKKRIETFKNWPYDKRQTLIFAEAGFIYTGNLDTVTCYACNQSLYGIRKTTNRDHLVRQHVQWSSNCSFLNNQSDRFVLDLLKQKWRSHSISDAKASYSPYSCDAKHTLNQRTFDNDITIKKYNFNINALSLAKAGFIIVSPTKPDIGVVCVECNYIKYGFEDINELEFCHLMWSGERCPFLLKTKGIQAIQQFRKDNDLRVQYKSSVSFKTIMINRNQ</sequence>
<dbReference type="Gene3D" id="1.10.1170.10">
    <property type="entry name" value="Inhibitor Of Apoptosis Protein (2mihbC-IAP-1), Chain A"/>
    <property type="match status" value="2"/>
</dbReference>
<dbReference type="SMART" id="SM00238">
    <property type="entry name" value="BIR"/>
    <property type="match status" value="1"/>
</dbReference>
<accession>A0A8B6CDZ9</accession>
<dbReference type="PROSITE" id="PS50143">
    <property type="entry name" value="BIR_REPEAT_2"/>
    <property type="match status" value="2"/>
</dbReference>
<dbReference type="InterPro" id="IPR035897">
    <property type="entry name" value="Toll_tir_struct_dom_sf"/>
</dbReference>
<gene>
    <name evidence="2" type="ORF">MGAL_10B061353</name>
</gene>
<protein>
    <recommendedName>
        <fullName evidence="1">TIR domain-containing protein</fullName>
    </recommendedName>
</protein>
<dbReference type="Gene3D" id="3.40.50.10140">
    <property type="entry name" value="Toll/interleukin-1 receptor homology (TIR) domain"/>
    <property type="match status" value="1"/>
</dbReference>
<evidence type="ECO:0000313" key="2">
    <source>
        <dbReference type="EMBL" id="VDI03743.1"/>
    </source>
</evidence>
<dbReference type="PANTHER" id="PTHR10044">
    <property type="entry name" value="INHIBITOR OF APOPTOSIS"/>
    <property type="match status" value="1"/>
</dbReference>
<dbReference type="Proteomes" id="UP000596742">
    <property type="component" value="Unassembled WGS sequence"/>
</dbReference>
<reference evidence="2" key="1">
    <citation type="submission" date="2018-11" db="EMBL/GenBank/DDBJ databases">
        <authorList>
            <person name="Alioto T."/>
            <person name="Alioto T."/>
        </authorList>
    </citation>
    <scope>NUCLEOTIDE SEQUENCE</scope>
</reference>
<dbReference type="GO" id="GO:0051726">
    <property type="term" value="P:regulation of cell cycle"/>
    <property type="evidence" value="ECO:0007669"/>
    <property type="project" value="TreeGrafter"/>
</dbReference>
<proteinExistence type="predicted"/>
<dbReference type="AlphaFoldDB" id="A0A8B6CDZ9"/>
<dbReference type="EMBL" id="UYJE01001619">
    <property type="protein sequence ID" value="VDI03743.1"/>
    <property type="molecule type" value="Genomic_DNA"/>
</dbReference>
<dbReference type="InterPro" id="IPR050784">
    <property type="entry name" value="IAP"/>
</dbReference>
<keyword evidence="3" id="KW-1185">Reference proteome</keyword>
<organism evidence="2 3">
    <name type="scientific">Mytilus galloprovincialis</name>
    <name type="common">Mediterranean mussel</name>
    <dbReference type="NCBI Taxonomy" id="29158"/>
    <lineage>
        <taxon>Eukaryota</taxon>
        <taxon>Metazoa</taxon>
        <taxon>Spiralia</taxon>
        <taxon>Lophotrochozoa</taxon>
        <taxon>Mollusca</taxon>
        <taxon>Bivalvia</taxon>
        <taxon>Autobranchia</taxon>
        <taxon>Pteriomorphia</taxon>
        <taxon>Mytilida</taxon>
        <taxon>Mytiloidea</taxon>
        <taxon>Mytilidae</taxon>
        <taxon>Mytilinae</taxon>
        <taxon>Mytilus</taxon>
    </lineage>
</organism>
<dbReference type="GO" id="GO:0005634">
    <property type="term" value="C:nucleus"/>
    <property type="evidence" value="ECO:0007669"/>
    <property type="project" value="TreeGrafter"/>
</dbReference>
<comment type="caution">
    <text evidence="2">The sequence shown here is derived from an EMBL/GenBank/DDBJ whole genome shotgun (WGS) entry which is preliminary data.</text>
</comment>
<dbReference type="SUPFAM" id="SSF57924">
    <property type="entry name" value="Inhibitor of apoptosis (IAP) repeat"/>
    <property type="match status" value="2"/>
</dbReference>
<evidence type="ECO:0000313" key="3">
    <source>
        <dbReference type="Proteomes" id="UP000596742"/>
    </source>
</evidence>
<dbReference type="OrthoDB" id="2196114at2759"/>
<dbReference type="InterPro" id="IPR000157">
    <property type="entry name" value="TIR_dom"/>
</dbReference>
<name>A0A8B6CDZ9_MYTGA</name>
<dbReference type="GO" id="GO:0007165">
    <property type="term" value="P:signal transduction"/>
    <property type="evidence" value="ECO:0007669"/>
    <property type="project" value="InterPro"/>
</dbReference>
<dbReference type="PROSITE" id="PS50104">
    <property type="entry name" value="TIR"/>
    <property type="match status" value="1"/>
</dbReference>
<feature type="domain" description="TIR" evidence="1">
    <location>
        <begin position="11"/>
        <end position="142"/>
    </location>
</feature>
<evidence type="ECO:0000259" key="1">
    <source>
        <dbReference type="PROSITE" id="PS50104"/>
    </source>
</evidence>
<dbReference type="GO" id="GO:0005737">
    <property type="term" value="C:cytoplasm"/>
    <property type="evidence" value="ECO:0007669"/>
    <property type="project" value="TreeGrafter"/>
</dbReference>